<evidence type="ECO:0000313" key="2">
    <source>
        <dbReference type="Proteomes" id="UP000595140"/>
    </source>
</evidence>
<protein>
    <submittedName>
        <fullName evidence="1">Uncharacterized protein</fullName>
    </submittedName>
</protein>
<sequence>MMVTYQLVQIYKFKAEEMIPLVHIERSCQTEFPSECEVTDTTICIASCASIVPKGTLQSAKCVEKSPQNDCVCYYSC</sequence>
<proteinExistence type="predicted"/>
<dbReference type="AlphaFoldDB" id="A0A484KU37"/>
<keyword evidence="2" id="KW-1185">Reference proteome</keyword>
<organism evidence="1 2">
    <name type="scientific">Cuscuta campestris</name>
    <dbReference type="NCBI Taxonomy" id="132261"/>
    <lineage>
        <taxon>Eukaryota</taxon>
        <taxon>Viridiplantae</taxon>
        <taxon>Streptophyta</taxon>
        <taxon>Embryophyta</taxon>
        <taxon>Tracheophyta</taxon>
        <taxon>Spermatophyta</taxon>
        <taxon>Magnoliopsida</taxon>
        <taxon>eudicotyledons</taxon>
        <taxon>Gunneridae</taxon>
        <taxon>Pentapetalae</taxon>
        <taxon>asterids</taxon>
        <taxon>lamiids</taxon>
        <taxon>Solanales</taxon>
        <taxon>Convolvulaceae</taxon>
        <taxon>Cuscuteae</taxon>
        <taxon>Cuscuta</taxon>
        <taxon>Cuscuta subgen. Grammica</taxon>
        <taxon>Cuscuta sect. Cleistogrammica</taxon>
    </lineage>
</organism>
<dbReference type="EMBL" id="OOIL02000779">
    <property type="protein sequence ID" value="VFQ69233.1"/>
    <property type="molecule type" value="Genomic_DNA"/>
</dbReference>
<accession>A0A484KU37</accession>
<reference evidence="1 2" key="1">
    <citation type="submission" date="2018-04" db="EMBL/GenBank/DDBJ databases">
        <authorList>
            <person name="Vogel A."/>
        </authorList>
    </citation>
    <scope>NUCLEOTIDE SEQUENCE [LARGE SCALE GENOMIC DNA]</scope>
</reference>
<gene>
    <name evidence="1" type="ORF">CCAM_LOCUS11009</name>
</gene>
<evidence type="ECO:0000313" key="1">
    <source>
        <dbReference type="EMBL" id="VFQ69233.1"/>
    </source>
</evidence>
<dbReference type="Proteomes" id="UP000595140">
    <property type="component" value="Unassembled WGS sequence"/>
</dbReference>
<name>A0A484KU37_9ASTE</name>